<sequence>MFIPLSSSLLIELSKGWTVILLDTSSSNSIVLFWWTRHGYRKLGDR</sequence>
<dbReference type="EMBL" id="CAMGYJ010000009">
    <property type="protein sequence ID" value="CAI0543606.1"/>
    <property type="molecule type" value="Genomic_DNA"/>
</dbReference>
<dbReference type="Proteomes" id="UP001154282">
    <property type="component" value="Unassembled WGS sequence"/>
</dbReference>
<comment type="caution">
    <text evidence="1">The sequence shown here is derived from an EMBL/GenBank/DDBJ whole genome shotgun (WGS) entry which is preliminary data.</text>
</comment>
<organism evidence="1 2">
    <name type="scientific">Linum tenue</name>
    <dbReference type="NCBI Taxonomy" id="586396"/>
    <lineage>
        <taxon>Eukaryota</taxon>
        <taxon>Viridiplantae</taxon>
        <taxon>Streptophyta</taxon>
        <taxon>Embryophyta</taxon>
        <taxon>Tracheophyta</taxon>
        <taxon>Spermatophyta</taxon>
        <taxon>Magnoliopsida</taxon>
        <taxon>eudicotyledons</taxon>
        <taxon>Gunneridae</taxon>
        <taxon>Pentapetalae</taxon>
        <taxon>rosids</taxon>
        <taxon>fabids</taxon>
        <taxon>Malpighiales</taxon>
        <taxon>Linaceae</taxon>
        <taxon>Linum</taxon>
    </lineage>
</organism>
<keyword evidence="2" id="KW-1185">Reference proteome</keyword>
<name>A0AAV0QFI2_9ROSI</name>
<evidence type="ECO:0000313" key="2">
    <source>
        <dbReference type="Proteomes" id="UP001154282"/>
    </source>
</evidence>
<reference evidence="1" key="1">
    <citation type="submission" date="2022-08" db="EMBL/GenBank/DDBJ databases">
        <authorList>
            <person name="Gutierrez-Valencia J."/>
        </authorList>
    </citation>
    <scope>NUCLEOTIDE SEQUENCE</scope>
</reference>
<proteinExistence type="predicted"/>
<gene>
    <name evidence="1" type="ORF">LITE_LOCUS42887</name>
</gene>
<accession>A0AAV0QFI2</accession>
<protein>
    <submittedName>
        <fullName evidence="1">Uncharacterized protein</fullName>
    </submittedName>
</protein>
<evidence type="ECO:0000313" key="1">
    <source>
        <dbReference type="EMBL" id="CAI0543606.1"/>
    </source>
</evidence>
<dbReference type="AlphaFoldDB" id="A0AAV0QFI2"/>